<feature type="transmembrane region" description="Helical" evidence="1">
    <location>
        <begin position="23"/>
        <end position="42"/>
    </location>
</feature>
<comment type="caution">
    <text evidence="2">The sequence shown here is derived from an EMBL/GenBank/DDBJ whole genome shotgun (WGS) entry which is preliminary data.</text>
</comment>
<sequence>MKNENMLTSDISIKIKGKECSELLLLIVLVIYSIICALGVAFLDQDKYPTIYNILFGSGCFILLCWPVIVALVIVIRLRLKK</sequence>
<keyword evidence="1" id="KW-1133">Transmembrane helix</keyword>
<keyword evidence="3" id="KW-1185">Reference proteome</keyword>
<keyword evidence="1" id="KW-0812">Transmembrane</keyword>
<reference evidence="2 3" key="1">
    <citation type="submission" date="2019-05" db="EMBL/GenBank/DDBJ databases">
        <title>Draft genomes of bacterial isolates retrieved from different Forrest soils.</title>
        <authorList>
            <person name="Soares-Castro P."/>
            <person name="Santos P.M."/>
        </authorList>
    </citation>
    <scope>NUCLEOTIDE SEQUENCE [LARGE SCALE GENOMIC DNA]</scope>
    <source>
        <strain evidence="2 3">UMG736</strain>
    </source>
</reference>
<dbReference type="AlphaFoldDB" id="A0ABD6MIB5"/>
<name>A0ABD6MIB5_9ENTR</name>
<evidence type="ECO:0000313" key="3">
    <source>
        <dbReference type="Proteomes" id="UP000729009"/>
    </source>
</evidence>
<protein>
    <recommendedName>
        <fullName evidence="4">DUF997 family protein</fullName>
    </recommendedName>
</protein>
<organism evidence="2 3">
    <name type="scientific">Citrobacter gillenii</name>
    <dbReference type="NCBI Taxonomy" id="67828"/>
    <lineage>
        <taxon>Bacteria</taxon>
        <taxon>Pseudomonadati</taxon>
        <taxon>Pseudomonadota</taxon>
        <taxon>Gammaproteobacteria</taxon>
        <taxon>Enterobacterales</taxon>
        <taxon>Enterobacteriaceae</taxon>
        <taxon>Citrobacter</taxon>
        <taxon>Citrobacter freundii complex</taxon>
    </lineage>
</organism>
<evidence type="ECO:0000313" key="2">
    <source>
        <dbReference type="EMBL" id="NTZ52541.1"/>
    </source>
</evidence>
<gene>
    <name evidence="2" type="ORF">FCH32_19925</name>
</gene>
<accession>A0ABD6MIB5</accession>
<dbReference type="EMBL" id="SUQN01000008">
    <property type="protein sequence ID" value="NTZ52541.1"/>
    <property type="molecule type" value="Genomic_DNA"/>
</dbReference>
<evidence type="ECO:0000256" key="1">
    <source>
        <dbReference type="SAM" id="Phobius"/>
    </source>
</evidence>
<keyword evidence="1" id="KW-0472">Membrane</keyword>
<dbReference type="RefSeq" id="WP_174361388.1">
    <property type="nucleotide sequence ID" value="NZ_SUQN01000008.1"/>
</dbReference>
<dbReference type="Proteomes" id="UP000729009">
    <property type="component" value="Unassembled WGS sequence"/>
</dbReference>
<proteinExistence type="predicted"/>
<evidence type="ECO:0008006" key="4">
    <source>
        <dbReference type="Google" id="ProtNLM"/>
    </source>
</evidence>
<feature type="transmembrane region" description="Helical" evidence="1">
    <location>
        <begin position="54"/>
        <end position="76"/>
    </location>
</feature>